<dbReference type="EMBL" id="WBZC01000013">
    <property type="protein sequence ID" value="KAB3536087.1"/>
    <property type="molecule type" value="Genomic_DNA"/>
</dbReference>
<accession>A0A6I0F276</accession>
<dbReference type="OrthoDB" id="3078440at2"/>
<keyword evidence="1" id="KW-1133">Transmembrane helix</keyword>
<feature type="transmembrane region" description="Helical" evidence="1">
    <location>
        <begin position="64"/>
        <end position="81"/>
    </location>
</feature>
<reference evidence="2 3" key="1">
    <citation type="submission" date="2019-10" db="EMBL/GenBank/DDBJ databases">
        <title>Alkaliphilus serpentinus sp. nov. and Alkaliphilus pronyensis sp. nov., two novel anaerobic alkaliphilic species isolated from the serpentinized-hosted hydrothermal field of the Prony Bay (New Caledonia).</title>
        <authorList>
            <person name="Postec A."/>
        </authorList>
    </citation>
    <scope>NUCLEOTIDE SEQUENCE [LARGE SCALE GENOMIC DNA]</scope>
    <source>
        <strain evidence="2 3">LacV</strain>
    </source>
</reference>
<evidence type="ECO:0000313" key="3">
    <source>
        <dbReference type="Proteomes" id="UP000432715"/>
    </source>
</evidence>
<dbReference type="Proteomes" id="UP000432715">
    <property type="component" value="Unassembled WGS sequence"/>
</dbReference>
<evidence type="ECO:0000313" key="2">
    <source>
        <dbReference type="EMBL" id="KAB3536087.1"/>
    </source>
</evidence>
<evidence type="ECO:0000256" key="1">
    <source>
        <dbReference type="SAM" id="Phobius"/>
    </source>
</evidence>
<feature type="transmembrane region" description="Helical" evidence="1">
    <location>
        <begin position="39"/>
        <end position="58"/>
    </location>
</feature>
<organism evidence="2 3">
    <name type="scientific">Alkaliphilus pronyensis</name>
    <dbReference type="NCBI Taxonomy" id="1482732"/>
    <lineage>
        <taxon>Bacteria</taxon>
        <taxon>Bacillati</taxon>
        <taxon>Bacillota</taxon>
        <taxon>Clostridia</taxon>
        <taxon>Peptostreptococcales</taxon>
        <taxon>Natronincolaceae</taxon>
        <taxon>Alkaliphilus</taxon>
    </lineage>
</organism>
<keyword evidence="1" id="KW-0812">Transmembrane</keyword>
<evidence type="ECO:0008006" key="4">
    <source>
        <dbReference type="Google" id="ProtNLM"/>
    </source>
</evidence>
<dbReference type="AlphaFoldDB" id="A0A6I0F276"/>
<proteinExistence type="predicted"/>
<comment type="caution">
    <text evidence="2">The sequence shown here is derived from an EMBL/GenBank/DDBJ whole genome shotgun (WGS) entry which is preliminary data.</text>
</comment>
<gene>
    <name evidence="2" type="ORF">F8154_04830</name>
</gene>
<keyword evidence="1" id="KW-0472">Membrane</keyword>
<protein>
    <recommendedName>
        <fullName evidence="4">DUF4395 domain-containing protein</fullName>
    </recommendedName>
</protein>
<sequence length="225" mass="25833">MKSKNPYSICTWDDGNSCKDCNIEGSLICKTDKKFRKKFVFHHLTFRATAFLGLFLIGAFMQNWVLITIYAIGVFLNFAVLEPRLLCSHCPFYAEKGFFLRCNTLYGMPKIWRYRPGPITKPEMILQLISGGFVDFFPIASFIYGIFVFYNSHATAVELISMIGFTFILLVMMIQLHQTIKGEVCSKCPNFSCAMNKVPKSIRDAYIKRNPIMKEAWEKSGYKIG</sequence>
<dbReference type="RefSeq" id="WP_151860466.1">
    <property type="nucleotide sequence ID" value="NZ_WBZC01000013.1"/>
</dbReference>
<feature type="transmembrane region" description="Helical" evidence="1">
    <location>
        <begin position="125"/>
        <end position="150"/>
    </location>
</feature>
<feature type="transmembrane region" description="Helical" evidence="1">
    <location>
        <begin position="156"/>
        <end position="174"/>
    </location>
</feature>
<keyword evidence="3" id="KW-1185">Reference proteome</keyword>
<name>A0A6I0F276_9FIRM</name>